<gene>
    <name evidence="1" type="ORF">GWC95_10010</name>
</gene>
<dbReference type="EMBL" id="JAACJS010000012">
    <property type="protein sequence ID" value="NCI50258.1"/>
    <property type="molecule type" value="Genomic_DNA"/>
</dbReference>
<sequence>MALFITNAAAAQTDGLGTWNVVSGKYTFNKKWNVMAEAQLRSQQVVHDFHYYEYKAGIGYNFPKVLSLLFAMGHYKTFQPDGDFKQPVASDEFRIWEQLVLNNNIGRVKLEHRYRVEQRFTSNLGYRNRFRYRLNAVVPINNKEVKSKTWYASLYNEVFLAGEGPYFEQNRIFAGIGYQCNEKVTLLTGFVHRFDQSIAHAYTYKNFFQANVFFSFNEFKSGRERHPSALD</sequence>
<dbReference type="RefSeq" id="WP_161818564.1">
    <property type="nucleotide sequence ID" value="NZ_JAACJS010000012.1"/>
</dbReference>
<accession>A0ABW9ZYJ3</accession>
<evidence type="ECO:0000313" key="2">
    <source>
        <dbReference type="Proteomes" id="UP000753802"/>
    </source>
</evidence>
<dbReference type="InterPro" id="IPR019619">
    <property type="entry name" value="DUF2490"/>
</dbReference>
<dbReference type="Proteomes" id="UP000753802">
    <property type="component" value="Unassembled WGS sequence"/>
</dbReference>
<reference evidence="1 2" key="1">
    <citation type="submission" date="2020-01" db="EMBL/GenBank/DDBJ databases">
        <title>Genome analysis.</title>
        <authorList>
            <person name="Wu S."/>
            <person name="Wang G."/>
        </authorList>
    </citation>
    <scope>NUCLEOTIDE SEQUENCE [LARGE SCALE GENOMIC DNA]</scope>
    <source>
        <strain evidence="1 2">SYL130</strain>
    </source>
</reference>
<proteinExistence type="predicted"/>
<evidence type="ECO:0000313" key="1">
    <source>
        <dbReference type="EMBL" id="NCI50258.1"/>
    </source>
</evidence>
<name>A0ABW9ZYJ3_9BACT</name>
<keyword evidence="2" id="KW-1185">Reference proteome</keyword>
<organism evidence="1 2">
    <name type="scientific">Sediminibacterium roseum</name>
    <dbReference type="NCBI Taxonomy" id="1978412"/>
    <lineage>
        <taxon>Bacteria</taxon>
        <taxon>Pseudomonadati</taxon>
        <taxon>Bacteroidota</taxon>
        <taxon>Chitinophagia</taxon>
        <taxon>Chitinophagales</taxon>
        <taxon>Chitinophagaceae</taxon>
        <taxon>Sediminibacterium</taxon>
    </lineage>
</organism>
<dbReference type="Pfam" id="PF10677">
    <property type="entry name" value="DUF2490"/>
    <property type="match status" value="1"/>
</dbReference>
<protein>
    <submittedName>
        <fullName evidence="1">DUF2490 domain-containing protein</fullName>
    </submittedName>
</protein>
<comment type="caution">
    <text evidence="1">The sequence shown here is derived from an EMBL/GenBank/DDBJ whole genome shotgun (WGS) entry which is preliminary data.</text>
</comment>